<proteinExistence type="predicted"/>
<sequence length="107" mass="11760">MKLFTIATTLLLSALTTATRQDDPPYPYCACNNNGDVADVRITQYACQQYYNTIGARYHDKDDTYPVNGCYNIGTGYVKEFGGWCRQSPQLATGSTCCADQQTCSTG</sequence>
<evidence type="ECO:0000313" key="2">
    <source>
        <dbReference type="EMBL" id="KXS94297.1"/>
    </source>
</evidence>
<evidence type="ECO:0000256" key="1">
    <source>
        <dbReference type="SAM" id="SignalP"/>
    </source>
</evidence>
<name>A0A139GVR9_9PEZI</name>
<feature type="chain" id="PRO_5007806113" evidence="1">
    <location>
        <begin position="19"/>
        <end position="107"/>
    </location>
</feature>
<protein>
    <submittedName>
        <fullName evidence="2">Uncharacterized protein</fullName>
    </submittedName>
</protein>
<dbReference type="Proteomes" id="UP000070133">
    <property type="component" value="Unassembled WGS sequence"/>
</dbReference>
<accession>A0A139GVR9</accession>
<keyword evidence="1" id="KW-0732">Signal</keyword>
<organism evidence="2 3">
    <name type="scientific">Pseudocercospora eumusae</name>
    <dbReference type="NCBI Taxonomy" id="321146"/>
    <lineage>
        <taxon>Eukaryota</taxon>
        <taxon>Fungi</taxon>
        <taxon>Dikarya</taxon>
        <taxon>Ascomycota</taxon>
        <taxon>Pezizomycotina</taxon>
        <taxon>Dothideomycetes</taxon>
        <taxon>Dothideomycetidae</taxon>
        <taxon>Mycosphaerellales</taxon>
        <taxon>Mycosphaerellaceae</taxon>
        <taxon>Pseudocercospora</taxon>
    </lineage>
</organism>
<comment type="caution">
    <text evidence="2">The sequence shown here is derived from an EMBL/GenBank/DDBJ whole genome shotgun (WGS) entry which is preliminary data.</text>
</comment>
<evidence type="ECO:0000313" key="3">
    <source>
        <dbReference type="Proteomes" id="UP000070133"/>
    </source>
</evidence>
<keyword evidence="3" id="KW-1185">Reference proteome</keyword>
<dbReference type="AlphaFoldDB" id="A0A139GVR9"/>
<feature type="signal peptide" evidence="1">
    <location>
        <begin position="1"/>
        <end position="18"/>
    </location>
</feature>
<dbReference type="EMBL" id="LFZN01000302">
    <property type="protein sequence ID" value="KXS94297.1"/>
    <property type="molecule type" value="Genomic_DNA"/>
</dbReference>
<reference evidence="2 3" key="1">
    <citation type="submission" date="2015-07" db="EMBL/GenBank/DDBJ databases">
        <title>Comparative genomics of the Sigatoka disease complex on banana suggests a link between parallel evolutionary changes in Pseudocercospora fijiensis and Pseudocercospora eumusae and increased virulence on the banana host.</title>
        <authorList>
            <person name="Chang T.-C."/>
            <person name="Salvucci A."/>
            <person name="Crous P.W."/>
            <person name="Stergiopoulos I."/>
        </authorList>
    </citation>
    <scope>NUCLEOTIDE SEQUENCE [LARGE SCALE GENOMIC DNA]</scope>
    <source>
        <strain evidence="2 3">CBS 114824</strain>
    </source>
</reference>
<gene>
    <name evidence="2" type="ORF">AC578_6800</name>
</gene>
<dbReference type="OrthoDB" id="10364249at2759"/>